<organism evidence="5 6">
    <name type="scientific">Chiloscyllium punctatum</name>
    <name type="common">Brownbanded bambooshark</name>
    <name type="synonym">Hemiscyllium punctatum</name>
    <dbReference type="NCBI Taxonomy" id="137246"/>
    <lineage>
        <taxon>Eukaryota</taxon>
        <taxon>Metazoa</taxon>
        <taxon>Chordata</taxon>
        <taxon>Craniata</taxon>
        <taxon>Vertebrata</taxon>
        <taxon>Chondrichthyes</taxon>
        <taxon>Elasmobranchii</taxon>
        <taxon>Galeomorphii</taxon>
        <taxon>Galeoidea</taxon>
        <taxon>Orectolobiformes</taxon>
        <taxon>Hemiscylliidae</taxon>
        <taxon>Chiloscyllium</taxon>
    </lineage>
</organism>
<keyword evidence="3" id="KW-0560">Oxidoreductase</keyword>
<dbReference type="STRING" id="137246.A0A401TVJ6"/>
<dbReference type="EMBL" id="BEZZ01199464">
    <property type="protein sequence ID" value="GCC46685.1"/>
    <property type="molecule type" value="Genomic_DNA"/>
</dbReference>
<dbReference type="Proteomes" id="UP000287033">
    <property type="component" value="Unassembled WGS sequence"/>
</dbReference>
<comment type="similarity">
    <text evidence="1">Belongs to the class-II pyridine nucleotide-disulfide oxidoreductase family.</text>
</comment>
<evidence type="ECO:0000313" key="5">
    <source>
        <dbReference type="EMBL" id="GCC46685.1"/>
    </source>
</evidence>
<dbReference type="InterPro" id="IPR023753">
    <property type="entry name" value="FAD/NAD-binding_dom"/>
</dbReference>
<dbReference type="OrthoDB" id="672at2759"/>
<dbReference type="SUPFAM" id="SSF51905">
    <property type="entry name" value="FAD/NAD(P)-binding domain"/>
    <property type="match status" value="1"/>
</dbReference>
<proteinExistence type="inferred from homology"/>
<feature type="domain" description="FAD/NAD(P)-binding" evidence="4">
    <location>
        <begin position="25"/>
        <end position="167"/>
    </location>
</feature>
<protein>
    <recommendedName>
        <fullName evidence="4">FAD/NAD(P)-binding domain-containing protein</fullName>
    </recommendedName>
</protein>
<dbReference type="PANTHER" id="PTHR48105">
    <property type="entry name" value="THIOREDOXIN REDUCTASE 1-RELATED-RELATED"/>
    <property type="match status" value="1"/>
</dbReference>
<dbReference type="Gene3D" id="3.50.50.60">
    <property type="entry name" value="FAD/NAD(P)-binding domain"/>
    <property type="match status" value="2"/>
</dbReference>
<evidence type="ECO:0000313" key="6">
    <source>
        <dbReference type="Proteomes" id="UP000287033"/>
    </source>
</evidence>
<reference evidence="5 6" key="1">
    <citation type="journal article" date="2018" name="Nat. Ecol. Evol.">
        <title>Shark genomes provide insights into elasmobranch evolution and the origin of vertebrates.</title>
        <authorList>
            <person name="Hara Y"/>
            <person name="Yamaguchi K"/>
            <person name="Onimaru K"/>
            <person name="Kadota M"/>
            <person name="Koyanagi M"/>
            <person name="Keeley SD"/>
            <person name="Tatsumi K"/>
            <person name="Tanaka K"/>
            <person name="Motone F"/>
            <person name="Kageyama Y"/>
            <person name="Nozu R"/>
            <person name="Adachi N"/>
            <person name="Nishimura O"/>
            <person name="Nakagawa R"/>
            <person name="Tanegashima C"/>
            <person name="Kiyatake I"/>
            <person name="Matsumoto R"/>
            <person name="Murakumo K"/>
            <person name="Nishida K"/>
            <person name="Terakita A"/>
            <person name="Kuratani S"/>
            <person name="Sato K"/>
            <person name="Hyodo S Kuraku.S."/>
        </authorList>
    </citation>
    <scope>NUCLEOTIDE SEQUENCE [LARGE SCALE GENOMIC DNA]</scope>
</reference>
<comment type="caution">
    <text evidence="5">The sequence shown here is derived from an EMBL/GenBank/DDBJ whole genome shotgun (WGS) entry which is preliminary data.</text>
</comment>
<name>A0A401TVJ6_CHIPU</name>
<keyword evidence="2" id="KW-0285">Flavoprotein</keyword>
<evidence type="ECO:0000256" key="1">
    <source>
        <dbReference type="ARBA" id="ARBA00009333"/>
    </source>
</evidence>
<evidence type="ECO:0000256" key="2">
    <source>
        <dbReference type="ARBA" id="ARBA00022630"/>
    </source>
</evidence>
<dbReference type="PRINTS" id="PR00368">
    <property type="entry name" value="FADPNR"/>
</dbReference>
<evidence type="ECO:0000256" key="3">
    <source>
        <dbReference type="ARBA" id="ARBA00023002"/>
    </source>
</evidence>
<evidence type="ECO:0000259" key="4">
    <source>
        <dbReference type="Pfam" id="PF07992"/>
    </source>
</evidence>
<sequence>LPNLFDAVQKGLIRHCGICDGYEVIDHKIAVIGHGETGLGEALFLRTYTADITLFSLGEPLRLDSAQRQKMHAAGIKAVEEAVTQVEIDEGKIVGLTMNRHGTLAFDTLYSALGCAPRSSLAGALGAALDNHCVVADEHQRSTVANFFVAGDVAKGVDQISVAMGHAAAAATAIHNSLRE</sequence>
<keyword evidence="6" id="KW-1185">Reference proteome</keyword>
<dbReference type="GO" id="GO:0016491">
    <property type="term" value="F:oxidoreductase activity"/>
    <property type="evidence" value="ECO:0007669"/>
    <property type="project" value="UniProtKB-KW"/>
</dbReference>
<feature type="non-terminal residue" evidence="5">
    <location>
        <position position="1"/>
    </location>
</feature>
<dbReference type="AlphaFoldDB" id="A0A401TVJ6"/>
<dbReference type="GO" id="GO:0097237">
    <property type="term" value="P:cellular response to toxic substance"/>
    <property type="evidence" value="ECO:0007669"/>
    <property type="project" value="UniProtKB-ARBA"/>
</dbReference>
<gene>
    <name evidence="5" type="ORF">chiPu_0031045</name>
</gene>
<dbReference type="InterPro" id="IPR050097">
    <property type="entry name" value="Ferredoxin-NADP_redctase_2"/>
</dbReference>
<accession>A0A401TVJ6</accession>
<dbReference type="Pfam" id="PF07992">
    <property type="entry name" value="Pyr_redox_2"/>
    <property type="match status" value="1"/>
</dbReference>
<dbReference type="InterPro" id="IPR036188">
    <property type="entry name" value="FAD/NAD-bd_sf"/>
</dbReference>